<reference evidence="2" key="1">
    <citation type="submission" date="2021-01" db="EMBL/GenBank/DDBJ databases">
        <title>Adiantum capillus-veneris genome.</title>
        <authorList>
            <person name="Fang Y."/>
            <person name="Liao Q."/>
        </authorList>
    </citation>
    <scope>NUCLEOTIDE SEQUENCE</scope>
    <source>
        <strain evidence="2">H3</strain>
        <tissue evidence="2">Leaf</tissue>
    </source>
</reference>
<evidence type="ECO:0000313" key="3">
    <source>
        <dbReference type="Proteomes" id="UP000886520"/>
    </source>
</evidence>
<gene>
    <name evidence="2" type="ORF">GOP47_0015935</name>
</gene>
<dbReference type="OrthoDB" id="1921142at2759"/>
<protein>
    <submittedName>
        <fullName evidence="2">Uncharacterized protein</fullName>
    </submittedName>
</protein>
<comment type="caution">
    <text evidence="2">The sequence shown here is derived from an EMBL/GenBank/DDBJ whole genome shotgun (WGS) entry which is preliminary data.</text>
</comment>
<keyword evidence="3" id="KW-1185">Reference proteome</keyword>
<accession>A0A9D4UKM1</accession>
<evidence type="ECO:0000313" key="2">
    <source>
        <dbReference type="EMBL" id="KAI5069634.1"/>
    </source>
</evidence>
<name>A0A9D4UKM1_ADICA</name>
<dbReference type="Proteomes" id="UP000886520">
    <property type="component" value="Chromosome 15"/>
</dbReference>
<keyword evidence="1" id="KW-0175">Coiled coil</keyword>
<feature type="coiled-coil region" evidence="1">
    <location>
        <begin position="175"/>
        <end position="262"/>
    </location>
</feature>
<sequence>MAQRRRQDQQQQEEQLCCVGSKCSTLPTSSTQLCSDASWNALLKATAEATLIVKEVIRSLQDDGLASVNKKAFGALKKPSAKLLSSRLMKVSLQLTSLHTQIMDMKHQSALLDERMKRQDHSTQLDVIQKVDDLTSTMQKALTYLQDDEGKGRIVCGSKDSRRVSFSFSKPSMSCQAEEQKLDELRFKAEEQMKAENERLKRELEEALSLKQNERSALEQVERYKEVVARVTADNMVFLMKLKQSEHALQIAQEQQRDLAKQLEIGRLKFLEEVSSEIEDTVMTSLSKAEAYEKELHLLQKDHEKKTRECQEKLQEARENLHQTINLKERLTELEEERSQILSRLESETREKEDARAEVHALFDDVKALNEQLSKIKADHMAEMKEIQEKMKNLELKEQEVDQLLLTMDKMSAQLETQQAMNAILMKKKEEMEWLFLEAKAEKENLQKQCRRVIQK</sequence>
<organism evidence="2 3">
    <name type="scientific">Adiantum capillus-veneris</name>
    <name type="common">Maidenhair fern</name>
    <dbReference type="NCBI Taxonomy" id="13818"/>
    <lineage>
        <taxon>Eukaryota</taxon>
        <taxon>Viridiplantae</taxon>
        <taxon>Streptophyta</taxon>
        <taxon>Embryophyta</taxon>
        <taxon>Tracheophyta</taxon>
        <taxon>Polypodiopsida</taxon>
        <taxon>Polypodiidae</taxon>
        <taxon>Polypodiales</taxon>
        <taxon>Pteridineae</taxon>
        <taxon>Pteridaceae</taxon>
        <taxon>Vittarioideae</taxon>
        <taxon>Adiantum</taxon>
    </lineage>
</organism>
<feature type="coiled-coil region" evidence="1">
    <location>
        <begin position="289"/>
        <end position="456"/>
    </location>
</feature>
<evidence type="ECO:0000256" key="1">
    <source>
        <dbReference type="SAM" id="Coils"/>
    </source>
</evidence>
<dbReference type="EMBL" id="JABFUD020000015">
    <property type="protein sequence ID" value="KAI5069634.1"/>
    <property type="molecule type" value="Genomic_DNA"/>
</dbReference>
<proteinExistence type="predicted"/>
<dbReference type="AlphaFoldDB" id="A0A9D4UKM1"/>